<dbReference type="Gene3D" id="1.10.1200.10">
    <property type="entry name" value="ACP-like"/>
    <property type="match status" value="1"/>
</dbReference>
<dbReference type="PROSITE" id="PS50075">
    <property type="entry name" value="CARRIER"/>
    <property type="match status" value="1"/>
</dbReference>
<organism evidence="5 6">
    <name type="scientific">Modestobacter marinus</name>
    <dbReference type="NCBI Taxonomy" id="477641"/>
    <lineage>
        <taxon>Bacteria</taxon>
        <taxon>Bacillati</taxon>
        <taxon>Actinomycetota</taxon>
        <taxon>Actinomycetes</taxon>
        <taxon>Geodermatophilales</taxon>
        <taxon>Geodermatophilaceae</taxon>
        <taxon>Modestobacter</taxon>
    </lineage>
</organism>
<dbReference type="Proteomes" id="UP000552836">
    <property type="component" value="Unassembled WGS sequence"/>
</dbReference>
<dbReference type="EMBL" id="JAAMPA010000001">
    <property type="protein sequence ID" value="NIH66674.1"/>
    <property type="molecule type" value="Genomic_DNA"/>
</dbReference>
<dbReference type="SUPFAM" id="SSF47336">
    <property type="entry name" value="ACP-like"/>
    <property type="match status" value="1"/>
</dbReference>
<dbReference type="InterPro" id="IPR009081">
    <property type="entry name" value="PP-bd_ACP"/>
</dbReference>
<protein>
    <submittedName>
        <fullName evidence="5">Acyl carrier protein</fullName>
    </submittedName>
</protein>
<dbReference type="RefSeq" id="WP_208382766.1">
    <property type="nucleotide sequence ID" value="NZ_BAABJU010000001.1"/>
</dbReference>
<evidence type="ECO:0000313" key="7">
    <source>
        <dbReference type="Proteomes" id="UP000648663"/>
    </source>
</evidence>
<evidence type="ECO:0000256" key="1">
    <source>
        <dbReference type="ARBA" id="ARBA00022450"/>
    </source>
</evidence>
<reference evidence="4" key="1">
    <citation type="journal article" date="2014" name="Int. J. Syst. Evol. Microbiol.">
        <title>Complete genome of a new Firmicutes species belonging to the dominant human colonic microbiota ('Ruminococcus bicirculans') reveals two chromosomes and a selective capacity to utilize plant glucans.</title>
        <authorList>
            <consortium name="NISC Comparative Sequencing Program"/>
            <person name="Wegmann U."/>
            <person name="Louis P."/>
            <person name="Goesmann A."/>
            <person name="Henrissat B."/>
            <person name="Duncan S.H."/>
            <person name="Flint H.J."/>
        </authorList>
    </citation>
    <scope>NUCLEOTIDE SEQUENCE</scope>
    <source>
        <strain evidence="4">CGMCC 4.5581</strain>
    </source>
</reference>
<dbReference type="GO" id="GO:0031177">
    <property type="term" value="F:phosphopantetheine binding"/>
    <property type="evidence" value="ECO:0007669"/>
    <property type="project" value="InterPro"/>
</dbReference>
<proteinExistence type="predicted"/>
<keyword evidence="2" id="KW-0597">Phosphoprotein</keyword>
<keyword evidence="1" id="KW-0596">Phosphopantetheine</keyword>
<name>A0A846LJC4_9ACTN</name>
<reference evidence="4" key="4">
    <citation type="submission" date="2024-05" db="EMBL/GenBank/DDBJ databases">
        <authorList>
            <person name="Sun Q."/>
            <person name="Zhou Y."/>
        </authorList>
    </citation>
    <scope>NUCLEOTIDE SEQUENCE</scope>
    <source>
        <strain evidence="4">CGMCC 4.5581</strain>
    </source>
</reference>
<dbReference type="Pfam" id="PF00550">
    <property type="entry name" value="PP-binding"/>
    <property type="match status" value="1"/>
</dbReference>
<reference evidence="5 6" key="3">
    <citation type="submission" date="2020-02" db="EMBL/GenBank/DDBJ databases">
        <title>Sequencing the genomes of 1000 actinobacteria strains.</title>
        <authorList>
            <person name="Klenk H.-P."/>
        </authorList>
    </citation>
    <scope>NUCLEOTIDE SEQUENCE [LARGE SCALE GENOMIC DNA]</scope>
    <source>
        <strain evidence="5 6">DSM 45201</strain>
    </source>
</reference>
<evidence type="ECO:0000313" key="6">
    <source>
        <dbReference type="Proteomes" id="UP000552836"/>
    </source>
</evidence>
<feature type="domain" description="Carrier" evidence="3">
    <location>
        <begin position="10"/>
        <end position="88"/>
    </location>
</feature>
<dbReference type="SMART" id="SM00823">
    <property type="entry name" value="PKS_PP"/>
    <property type="match status" value="1"/>
</dbReference>
<dbReference type="InterPro" id="IPR020806">
    <property type="entry name" value="PKS_PP-bd"/>
</dbReference>
<dbReference type="AlphaFoldDB" id="A0A846LJC4"/>
<accession>A0A846LJC4</accession>
<reference evidence="7" key="2">
    <citation type="journal article" date="2019" name="Int. J. Syst. Evol. Microbiol.">
        <title>The Global Catalogue of Microorganisms (GCM) 10K type strain sequencing project: providing services to taxonomists for standard genome sequencing and annotation.</title>
        <authorList>
            <consortium name="The Broad Institute Genomics Platform"/>
            <consortium name="The Broad Institute Genome Sequencing Center for Infectious Disease"/>
            <person name="Wu L."/>
            <person name="Ma J."/>
        </authorList>
    </citation>
    <scope>NUCLEOTIDE SEQUENCE [LARGE SCALE GENOMIC DNA]</scope>
    <source>
        <strain evidence="7">CGMCC 4.5581</strain>
    </source>
</reference>
<evidence type="ECO:0000259" key="3">
    <source>
        <dbReference type="PROSITE" id="PS50075"/>
    </source>
</evidence>
<evidence type="ECO:0000313" key="5">
    <source>
        <dbReference type="EMBL" id="NIH66674.1"/>
    </source>
</evidence>
<keyword evidence="7" id="KW-1185">Reference proteome</keyword>
<gene>
    <name evidence="5" type="ORF">FB380_001120</name>
    <name evidence="4" type="ORF">GCM10011589_00900</name>
</gene>
<evidence type="ECO:0000256" key="2">
    <source>
        <dbReference type="ARBA" id="ARBA00022553"/>
    </source>
</evidence>
<dbReference type="InterPro" id="IPR036736">
    <property type="entry name" value="ACP-like_sf"/>
</dbReference>
<dbReference type="EMBL" id="BMMI01000001">
    <property type="protein sequence ID" value="GGL48196.1"/>
    <property type="molecule type" value="Genomic_DNA"/>
</dbReference>
<evidence type="ECO:0000313" key="4">
    <source>
        <dbReference type="EMBL" id="GGL48196.1"/>
    </source>
</evidence>
<comment type="caution">
    <text evidence="5">The sequence shown here is derived from an EMBL/GenBank/DDBJ whole genome shotgun (WGS) entry which is preliminary data.</text>
</comment>
<dbReference type="Proteomes" id="UP000648663">
    <property type="component" value="Unassembled WGS sequence"/>
</dbReference>
<sequence>MSAAPLSSAPFTLAALMDLLQAKAGLPPESRTTDPDAHFSDIGLDSLAFLSMQTELHDRFGTEMPDDDAERYTLGDIVERVSAAQSQPA</sequence>